<protein>
    <recommendedName>
        <fullName evidence="5">Lipoprotein</fullName>
    </recommendedName>
</protein>
<evidence type="ECO:0008006" key="5">
    <source>
        <dbReference type="Google" id="ProtNLM"/>
    </source>
</evidence>
<feature type="region of interest" description="Disordered" evidence="1">
    <location>
        <begin position="25"/>
        <end position="130"/>
    </location>
</feature>
<evidence type="ECO:0000256" key="2">
    <source>
        <dbReference type="SAM" id="SignalP"/>
    </source>
</evidence>
<proteinExistence type="predicted"/>
<dbReference type="PROSITE" id="PS51257">
    <property type="entry name" value="PROKAR_LIPOPROTEIN"/>
    <property type="match status" value="1"/>
</dbReference>
<feature type="chain" id="PRO_5045498679" description="Lipoprotein" evidence="2">
    <location>
        <begin position="25"/>
        <end position="154"/>
    </location>
</feature>
<feature type="compositionally biased region" description="Basic and acidic residues" evidence="1">
    <location>
        <begin position="74"/>
        <end position="91"/>
    </location>
</feature>
<name>A0ABW6YJ63_9ACTN</name>
<feature type="signal peptide" evidence="2">
    <location>
        <begin position="1"/>
        <end position="24"/>
    </location>
</feature>
<reference evidence="3 4" key="1">
    <citation type="submission" date="2024-10" db="EMBL/GenBank/DDBJ databases">
        <title>The Natural Products Discovery Center: Release of the First 8490 Sequenced Strains for Exploring Actinobacteria Biosynthetic Diversity.</title>
        <authorList>
            <person name="Kalkreuter E."/>
            <person name="Kautsar S.A."/>
            <person name="Yang D."/>
            <person name="Bader C.D."/>
            <person name="Teijaro C.N."/>
            <person name="Fluegel L."/>
            <person name="Davis C.M."/>
            <person name="Simpson J.R."/>
            <person name="Lauterbach L."/>
            <person name="Steele A.D."/>
            <person name="Gui C."/>
            <person name="Meng S."/>
            <person name="Li G."/>
            <person name="Viehrig K."/>
            <person name="Ye F."/>
            <person name="Su P."/>
            <person name="Kiefer A.F."/>
            <person name="Nichols A."/>
            <person name="Cepeda A.J."/>
            <person name="Yan W."/>
            <person name="Fan B."/>
            <person name="Jiang Y."/>
            <person name="Adhikari A."/>
            <person name="Zheng C.-J."/>
            <person name="Schuster L."/>
            <person name="Cowan T.M."/>
            <person name="Smanski M.J."/>
            <person name="Chevrette M.G."/>
            <person name="De Carvalho L.P.S."/>
            <person name="Shen B."/>
        </authorList>
    </citation>
    <scope>NUCLEOTIDE SEQUENCE [LARGE SCALE GENOMIC DNA]</scope>
    <source>
        <strain evidence="3 4">NPDC015755</strain>
    </source>
</reference>
<keyword evidence="4" id="KW-1185">Reference proteome</keyword>
<evidence type="ECO:0000256" key="1">
    <source>
        <dbReference type="SAM" id="MobiDB-lite"/>
    </source>
</evidence>
<gene>
    <name evidence="3" type="ORF">ACF05T_27910</name>
</gene>
<dbReference type="Proteomes" id="UP001603013">
    <property type="component" value="Unassembled WGS sequence"/>
</dbReference>
<sequence>MHLRKAAPSLILATLLSMSGCVSVHHQSASPPAHGRPAGIAPAADRPPSPLPTWPEPRQAPPREVLESTDPGTEPEKKTPATAQPRRERAQPARTRTSVPRRTERYGAPPKTGTPRTGRPAPRPRPPQMARLCGQADGVVAPGIVKLCRDAYGR</sequence>
<feature type="compositionally biased region" description="Pro residues" evidence="1">
    <location>
        <begin position="45"/>
        <end position="60"/>
    </location>
</feature>
<evidence type="ECO:0000313" key="3">
    <source>
        <dbReference type="EMBL" id="MFF8279889.1"/>
    </source>
</evidence>
<accession>A0ABW6YJ63</accession>
<dbReference type="RefSeq" id="WP_391936791.1">
    <property type="nucleotide sequence ID" value="NZ_JBIBSM010000017.1"/>
</dbReference>
<dbReference type="EMBL" id="JBIBSM010000017">
    <property type="protein sequence ID" value="MFF8279889.1"/>
    <property type="molecule type" value="Genomic_DNA"/>
</dbReference>
<organism evidence="3 4">
    <name type="scientific">Streptomyces lateritius</name>
    <dbReference type="NCBI Taxonomy" id="67313"/>
    <lineage>
        <taxon>Bacteria</taxon>
        <taxon>Bacillati</taxon>
        <taxon>Actinomycetota</taxon>
        <taxon>Actinomycetes</taxon>
        <taxon>Kitasatosporales</taxon>
        <taxon>Streptomycetaceae</taxon>
        <taxon>Streptomyces</taxon>
    </lineage>
</organism>
<evidence type="ECO:0000313" key="4">
    <source>
        <dbReference type="Proteomes" id="UP001603013"/>
    </source>
</evidence>
<comment type="caution">
    <text evidence="3">The sequence shown here is derived from an EMBL/GenBank/DDBJ whole genome shotgun (WGS) entry which is preliminary data.</text>
</comment>
<feature type="compositionally biased region" description="Low complexity" evidence="1">
    <location>
        <begin position="107"/>
        <end position="120"/>
    </location>
</feature>
<keyword evidence="2" id="KW-0732">Signal</keyword>